<dbReference type="InterPro" id="IPR002861">
    <property type="entry name" value="Reeler_dom"/>
</dbReference>
<keyword evidence="9" id="KW-0862">Zinc</keyword>
<dbReference type="InterPro" id="IPR042307">
    <property type="entry name" value="Reeler_sf"/>
</dbReference>
<evidence type="ECO:0000313" key="21">
    <source>
        <dbReference type="Proteomes" id="UP000007110"/>
    </source>
</evidence>
<dbReference type="Gene3D" id="2.60.40.4060">
    <property type="entry name" value="Reeler domain"/>
    <property type="match status" value="1"/>
</dbReference>
<dbReference type="Pfam" id="PF23106">
    <property type="entry name" value="EGF_Teneurin"/>
    <property type="match status" value="3"/>
</dbReference>
<dbReference type="InterPro" id="IPR000742">
    <property type="entry name" value="EGF"/>
</dbReference>
<dbReference type="CDD" id="cd10049">
    <property type="entry name" value="Reelin_repeat_5_subrepeat_2"/>
    <property type="match status" value="1"/>
</dbReference>
<reference evidence="20" key="2">
    <citation type="submission" date="2021-01" db="UniProtKB">
        <authorList>
            <consortium name="EnsemblMetazoa"/>
        </authorList>
    </citation>
    <scope>IDENTIFICATION</scope>
</reference>
<keyword evidence="11" id="KW-0130">Cell adhesion</keyword>
<keyword evidence="4" id="KW-0272">Extracellular matrix</keyword>
<dbReference type="SUPFAM" id="SSF57196">
    <property type="entry name" value="EGF/Laminin"/>
    <property type="match status" value="1"/>
</dbReference>
<evidence type="ECO:0000256" key="15">
    <source>
        <dbReference type="ARBA" id="ARBA00046064"/>
    </source>
</evidence>
<dbReference type="CDD" id="cd10051">
    <property type="entry name" value="Reelin_repeat_7_subrepeat_2"/>
    <property type="match status" value="1"/>
</dbReference>
<comment type="function">
    <text evidence="15">Extracellular matrix serine protease secreted by pioneer neurons that plays a role in layering of neurons in the cerebral cortex and cerebellum by coordinating cell positioning during neurodevelopment. Regulates microtubule function in neurons and neuronal migration. Binding to the extracellular domains of lipoprotein receptors VLDLR and LRP8/APOER2 induces tyrosine phosphorylation of DAB1 and modulation of TAU phosphorylation. Affects migration of sympathetic preganglionic neurons in the spinal cord, where it seems to act as a barrier to neuronal migration. Enzymatic activity is important for the modulation of cell adhesion.</text>
</comment>
<comment type="caution">
    <text evidence="16">Lacks conserved residue(s) required for the propagation of feature annotation.</text>
</comment>
<feature type="domain" description="EGF-like" evidence="18">
    <location>
        <begin position="3242"/>
        <end position="3274"/>
    </location>
</feature>
<feature type="domain" description="EGF-like" evidence="18">
    <location>
        <begin position="2142"/>
        <end position="2174"/>
    </location>
</feature>
<dbReference type="PROSITE" id="PS50026">
    <property type="entry name" value="EGF_3"/>
    <property type="match status" value="3"/>
</dbReference>
<sequence>MLSKNSRTSTAMGGTRRLFVFGLELLVLLSLATAQLMPFTFPCSYSSASDEGGDEEGEVALSISIHGNPSHYVPQDIYQVTLSSSSDFTQVQVIGLYESSTAQALPQLSSFGLLSPASSVCTMIHQYHSLSAQRHSTFLWIAPPAGTGCINFMVTAVSYQHLLFKDVMALQLCEAGMPTPSPFRPQLAMIHSDGVILRDDFDSSPELDYTIWSEIYGGNISDACGAVLHGNSALFCDSFGQRELNTVHLNTTTASALQFAISSGHCKPGTDDYSITVSFAVNTKVDWHIIDKIRAPSDGSTSIHIVHLPVAARTEEVSLRFHQDLAMDAHHYRGCWALDNVLITNMAHRPTSLQEDFDPVDPTSWLFFPNGAIREYCQSSGNALCFHGDEETETDEYQFVTSQDLNLWQDIGHPGFSERFESIEDLNDWEVSGAEASQMCDVVHSNNSLVMNGLDERLVCTPYLNTTNMGNLRFYYIMGGGSCDPADSELVQVSVYAQVSGNDAPVLLHILPHDSHKKPQLVSVALPPTIQSSSTKFCLSQPRHNGLNRNVWAIDDLLLLPIQPSYPTMHLQFGLNLRCGSEADDTEVRVEFSTDMGRSWSLVRQECLPGVCDGVMTPEDSVYTTGDFSGRWRRITIPLPTAALMKHTRFRWRQSVHDSSNTKWAVDNVYVGDACGPLMCNGHGRCTHLGCRCDQGYSGVACQISVGFLPGNMTENFEMFTSDFDENEKFSVIQGGSTGYGCGVLASSKALVFNQKGQRELITQEINTTNIRYLQFTVRIGSHGSSSGTCPPALNASESVLVMSSCDNGIHWNLIKVLEYDAYKTARTVLIHLSPEAQNDACMIRWWQPSSGGENQAVWALDDISMTTKLRNNINLDFSDHREVRRALTFHTGQIGEACNISPALILPGQSHSSGASILETHSLQVGASYMIQFYLAVGCGQQRRLGHDYSIKLEYSTDHGLTWHDVVPPCMPGDVGCTSYSQGSQYHSTEYTEWTRISLPLPARLRFAVTRFRLRQSHHADGATWAIRHLYVGEQCPDMCRGHGVCQEGLCRCDRGYSGVTCLPDNPRLNAIQSNFEEAATINADWSTIQGATIKCTGHGCGTISSGCSLYFHGPGVRQLVSHDMSTVEPSYIQFYIRIGSDEERSACSRATERAEGVLLQYSIDGGISWAHLLELYYQDYTMPRFVRKELPAGAQSPATRFRWRQPHHAGAFNSQWAVDDIFIGNDFRLQSLEASFVNDSPHPDIWMSTSSGQMGTFCGSRGPALYFDAVGEDRFAVTRSMQLTTRDVVQFKVVVGCQEEFSHFAPVYLERSTDGGLHWELVTTPCYPFSEGEVQCDGQGGELRDGSIYHSGRYNDWGLIVIPVQSDMTHSNVQFRWWQAGDPLAPAFGLDDVYIGQSCPGHCSGHGVCRNGDCECDSGYHGTSCTPKGSNPQSFIDGFDTMRPQSDGQWSHTLGADVGQGCGVIKMDNSLYFSSTGPREAQTEPVNTTSIKIVQFYVQIGSMDQGDQCMPAMDRSEAIIVQYSNNSGITWHTLKVLDPTQLGERSTQVTISLPSGAKTPDTVFRWWQPFVSLGIPRAQWALDNIVIGANETRLYGFEDTFTGGASDSWYMTMGGQAKPFCGAQDALVFDSTIGVPRYTETWDFHVTMTAFLQFELTMGCAGGTPSLPAYAVLLEYSLDMGQTWHLVAEECSPPDMGCGRYGMSTVYLSQMHQDWTRVTVYLPVAAISTSTRFRWHQPDFRNNRDVWAIDNIYLGNSCPWMCSGHGRCDRGYCVCDPGYAGSYCVPSIPLPKQLKDSFDGPPRLDSTRWLYKYGRIRGSTQCDGVLVSGNAAIFNQPGVRMLVSQDVDATMMEYVQFTFKYSCYDDPSSSRSSAVLLQYSINGGITWELLQELPFTPLPATFFNIKLPMLSKTNSTRFRFWQPQHSLQGNAWALDNLVIGGNFMTRGPLQETFELGRINNNDWLFYPGATTLTEHCPQHQRQGVSYLPPSPYELSRGNGLSYQIGNHPSLVFPHSIGEHSVTTRDIDIDESSILQFEINVGCTNQSSATHPVRLEVSRDYGSSWSLLSPDCFSNQSTCLSCSEHLTTPTVYYSGENERWVRYTILLSRLHVCGTVRFRWYQGFFTAQENPKQWAIDGIYIGPGCPLNCNGHGSCANGFMCHCDPGYGGQMCHALLPNPFFLKESFQNSGSLDRKKFSQWSGAEVTQKCGTLITGKSLHFTGSGRRMLTTVDMDLTMASIISFYIRLGCSQRPPSQLNLPIILQSSSNGGITWDTIQEMTFDPQSNDPMYVALQLPAGSHSNATRIRWWQPSRDGAYMDEWAIDQIFIGGYIHGQMVLEDDFTTSLQNDDDQNFSLHDQNWLISPGSTMGQVCGVAHNALHFASNEQMRYTITSDVMVTDHTFLQFDIALGCTAQETCYGILLEYSLDMGKTWDPLLTECFPSQVECTSYHMRSVYLADIYYGWNRVTLPLPHYTRSKSTRFRWSQPPRFDPGHEWALSNVYIGAECSDMCHGHGQCSSGICICDQGWTGPSCQRPSVRLPQSLRDTFSDQPVSGQGHWSKVVGARASASCGPVASGTYLHFTKSCSRQLVTSDFDLTHADYVQFYYRFGCLNPPQHRDEGVLLEYSLDGGITWTLLLELYHHQNGREIFVSLALPPDARHNGTRLKWWQPSHSGPDTADWAIDNVFIGGSATLPHLLRDSFLTENIQDHWLFSDNAALGEFCSRNAGLGDTGMQPTRDAGVSWIGGIDSIESSSLTTHDMILKKGDVLEFKISIGCNSSWDSPIQPIQLVYSVDHGLTWSLVTQSCLPSDPSCGGDVTLPSVLFLFNGWRRLVIPLTDKMTGRPIRFRWYQGATSAPHPAYQRWALDDIRIGPPCTLMCSGHGSCDYPTCVCDPGFHGDSCERSSGLPTFLKEEVVGSKMSPSNWPLIQGGVITKGSSERTCGVIREARSVYFSGSGARLAMTTSLDIRDARFIQFYIVIGSQSNAEHCLTATSRLESVILQYSTDGGISWTLLKELYYQQYQTPKLEYISLPIKARTHATLFRWWQHLAQAQWALDNIFIGGSEINPSTLSESFEHGHQQSMIWEFYPYGQRQQEVCHQRTTALFWANERNGAFDSAAITRQLIVDKNYMIQFKIVVGCQSTPSCNLDYPIILEYTADPHQDHWTVLKPACLPGDEEDVRCDPFGYHDSSSYSENGYHQWQTVTMELPRDTVSGSTQFRWIQQDASSLAPSWAVDDVYIGEKCPNMCSGHGQCVEGPSCVCDQGYEGDSCTPSLPLPTYFRYGVDRGLIPSMDPWSKVNGGGEGHGCGPLTPHAHGMALYFSGCGLRQTVTVELDTRLIVEIGFVLQIGSRDPNNTACHINYSSPTIRSKAVLLQYTLDNGIHWYLIQSHAPGDYSEPTRVLYDLPQEARGLGVRFRWWQPRHDGVNQDQWALDNVDLVSFSRKKRSSPAETLKV</sequence>
<dbReference type="GO" id="GO:0001764">
    <property type="term" value="P:neuron migration"/>
    <property type="evidence" value="ECO:0007669"/>
    <property type="project" value="InterPro"/>
</dbReference>
<comment type="subunit">
    <text evidence="14">Oligomer of disulfide-linked homodimers.</text>
</comment>
<feature type="signal peptide" evidence="17">
    <location>
        <begin position="1"/>
        <end position="34"/>
    </location>
</feature>
<evidence type="ECO:0000256" key="17">
    <source>
        <dbReference type="SAM" id="SignalP"/>
    </source>
</evidence>
<dbReference type="InterPro" id="IPR036278">
    <property type="entry name" value="Sialidase_sf"/>
</dbReference>
<evidence type="ECO:0000256" key="14">
    <source>
        <dbReference type="ARBA" id="ARBA00044961"/>
    </source>
</evidence>
<evidence type="ECO:0000256" key="3">
    <source>
        <dbReference type="ARBA" id="ARBA00022525"/>
    </source>
</evidence>
<dbReference type="CDD" id="cd10039">
    <property type="entry name" value="Reelin_repeat_3_subrepeat_1"/>
    <property type="match status" value="1"/>
</dbReference>
<feature type="disulfide bond" evidence="16">
    <location>
        <begin position="2508"/>
        <end position="2518"/>
    </location>
</feature>
<dbReference type="CDD" id="cd10036">
    <property type="entry name" value="Reelin_subrepeat_Nt"/>
    <property type="match status" value="1"/>
</dbReference>
<dbReference type="CDD" id="cd10042">
    <property type="entry name" value="Reelin_repeat_6_subrepeat_1"/>
    <property type="match status" value="1"/>
</dbReference>
<evidence type="ECO:0000256" key="5">
    <source>
        <dbReference type="ARBA" id="ARBA00022670"/>
    </source>
</evidence>
<evidence type="ECO:0000256" key="13">
    <source>
        <dbReference type="ARBA" id="ARBA00023900"/>
    </source>
</evidence>
<evidence type="ECO:0000256" key="6">
    <source>
        <dbReference type="ARBA" id="ARBA00022723"/>
    </source>
</evidence>
<evidence type="ECO:0000259" key="19">
    <source>
        <dbReference type="PROSITE" id="PS51019"/>
    </source>
</evidence>
<comment type="subcellular location">
    <subcellularLocation>
        <location evidence="1">Secreted</location>
        <location evidence="1">Extracellular space</location>
        <location evidence="1">Extracellular matrix</location>
    </subcellularLocation>
</comment>
<feature type="disulfide bond" evidence="16">
    <location>
        <begin position="2525"/>
        <end position="2534"/>
    </location>
</feature>
<dbReference type="SMART" id="SM00181">
    <property type="entry name" value="EGF"/>
    <property type="match status" value="8"/>
</dbReference>
<feature type="domain" description="Reelin" evidence="19">
    <location>
        <begin position="28"/>
        <end position="185"/>
    </location>
</feature>
<dbReference type="GO" id="GO:0007417">
    <property type="term" value="P:central nervous system development"/>
    <property type="evidence" value="ECO:0007669"/>
    <property type="project" value="InterPro"/>
</dbReference>
<dbReference type="InterPro" id="IPR034968">
    <property type="entry name" value="Reelin"/>
</dbReference>
<dbReference type="GO" id="GO:0070325">
    <property type="term" value="F:lipoprotein particle receptor binding"/>
    <property type="evidence" value="ECO:0007669"/>
    <property type="project" value="InterPro"/>
</dbReference>
<dbReference type="Proteomes" id="UP000007110">
    <property type="component" value="Unassembled WGS sequence"/>
</dbReference>
<evidence type="ECO:0000256" key="1">
    <source>
        <dbReference type="ARBA" id="ARBA00004498"/>
    </source>
</evidence>
<feature type="disulfide bond" evidence="16">
    <location>
        <begin position="2146"/>
        <end position="2156"/>
    </location>
</feature>
<evidence type="ECO:0000256" key="16">
    <source>
        <dbReference type="PROSITE-ProRule" id="PRU00076"/>
    </source>
</evidence>
<feature type="chain" id="PRO_5029531174" description="Reelin" evidence="17">
    <location>
        <begin position="35"/>
        <end position="3458"/>
    </location>
</feature>
<keyword evidence="16" id="KW-1015">Disulfide bond</keyword>
<dbReference type="CDD" id="cd10048">
    <property type="entry name" value="Reelin_repeat_4_subrepeat_2"/>
    <property type="match status" value="1"/>
</dbReference>
<dbReference type="SUPFAM" id="SSF50939">
    <property type="entry name" value="Sialidases"/>
    <property type="match status" value="3"/>
</dbReference>
<keyword evidence="10" id="KW-0106">Calcium</keyword>
<dbReference type="Gene3D" id="2.60.120.260">
    <property type="entry name" value="Galactose-binding domain-like"/>
    <property type="match status" value="19"/>
</dbReference>
<dbReference type="CDD" id="cd10050">
    <property type="entry name" value="Reelin_repeat_6_subrepeat_2"/>
    <property type="match status" value="1"/>
</dbReference>
<keyword evidence="7" id="KW-0378">Hydrolase</keyword>
<evidence type="ECO:0000256" key="11">
    <source>
        <dbReference type="ARBA" id="ARBA00022889"/>
    </source>
</evidence>
<accession>A0A7M7PSQ3</accession>
<evidence type="ECO:0000256" key="9">
    <source>
        <dbReference type="ARBA" id="ARBA00022833"/>
    </source>
</evidence>
<dbReference type="CDD" id="cd10052">
    <property type="entry name" value="Reelin_repeat_8_subrepeat_2"/>
    <property type="match status" value="1"/>
</dbReference>
<feature type="domain" description="EGF-like" evidence="18">
    <location>
        <begin position="2504"/>
        <end position="2535"/>
    </location>
</feature>
<dbReference type="InterPro" id="IPR049419">
    <property type="entry name" value="Reelin_subrepeat-B"/>
</dbReference>
<name>A0A7M7PSQ3_STRPU</name>
<dbReference type="CDD" id="cd10041">
    <property type="entry name" value="Reelin_repeat_5_subrepeat_1"/>
    <property type="match status" value="1"/>
</dbReference>
<dbReference type="Pfam" id="PF21471">
    <property type="entry name" value="Reelin_subrepeat-B"/>
    <property type="match status" value="18"/>
</dbReference>
<dbReference type="PANTHER" id="PTHR11841:SF1">
    <property type="entry name" value="REELIN"/>
    <property type="match status" value="1"/>
</dbReference>
<keyword evidence="6" id="KW-0479">Metal-binding</keyword>
<keyword evidence="2" id="KW-0217">Developmental protein</keyword>
<dbReference type="PANTHER" id="PTHR11841">
    <property type="entry name" value="REELIN"/>
    <property type="match status" value="1"/>
</dbReference>
<keyword evidence="5" id="KW-0645">Protease</keyword>
<feature type="disulfide bond" evidence="16">
    <location>
        <begin position="3246"/>
        <end position="3256"/>
    </location>
</feature>
<dbReference type="FunFam" id="2.60.120.260:FF:000003">
    <property type="entry name" value="Reelin"/>
    <property type="match status" value="5"/>
</dbReference>
<feature type="disulfide bond" evidence="16">
    <location>
        <begin position="2164"/>
        <end position="2173"/>
    </location>
</feature>
<keyword evidence="21" id="KW-1185">Reference proteome</keyword>
<dbReference type="CDD" id="cd08526">
    <property type="entry name" value="Reelin_subrepeat_2"/>
    <property type="match status" value="1"/>
</dbReference>
<dbReference type="PROSITE" id="PS51019">
    <property type="entry name" value="REELIN"/>
    <property type="match status" value="1"/>
</dbReference>
<organism evidence="20 21">
    <name type="scientific">Strongylocentrotus purpuratus</name>
    <name type="common">Purple sea urchin</name>
    <dbReference type="NCBI Taxonomy" id="7668"/>
    <lineage>
        <taxon>Eukaryota</taxon>
        <taxon>Metazoa</taxon>
        <taxon>Echinodermata</taxon>
        <taxon>Eleutherozoa</taxon>
        <taxon>Echinozoa</taxon>
        <taxon>Echinoidea</taxon>
        <taxon>Euechinoidea</taxon>
        <taxon>Echinacea</taxon>
        <taxon>Camarodonta</taxon>
        <taxon>Echinidea</taxon>
        <taxon>Strongylocentrotidae</taxon>
        <taxon>Strongylocentrotus</taxon>
    </lineage>
</organism>
<dbReference type="PROSITE" id="PS01186">
    <property type="entry name" value="EGF_2"/>
    <property type="match status" value="8"/>
</dbReference>
<keyword evidence="16" id="KW-0245">EGF-like domain</keyword>
<evidence type="ECO:0000256" key="4">
    <source>
        <dbReference type="ARBA" id="ARBA00022530"/>
    </source>
</evidence>
<feature type="disulfide bond" evidence="16">
    <location>
        <begin position="3264"/>
        <end position="3273"/>
    </location>
</feature>
<evidence type="ECO:0000259" key="18">
    <source>
        <dbReference type="PROSITE" id="PS50026"/>
    </source>
</evidence>
<reference evidence="21" key="1">
    <citation type="submission" date="2015-02" db="EMBL/GenBank/DDBJ databases">
        <title>Genome sequencing for Strongylocentrotus purpuratus.</title>
        <authorList>
            <person name="Murali S."/>
            <person name="Liu Y."/>
            <person name="Vee V."/>
            <person name="English A."/>
            <person name="Wang M."/>
            <person name="Skinner E."/>
            <person name="Han Y."/>
            <person name="Muzny D.M."/>
            <person name="Worley K.C."/>
            <person name="Gibbs R.A."/>
        </authorList>
    </citation>
    <scope>NUCLEOTIDE SEQUENCE</scope>
</reference>
<evidence type="ECO:0000256" key="2">
    <source>
        <dbReference type="ARBA" id="ARBA00022473"/>
    </source>
</evidence>
<evidence type="ECO:0000256" key="8">
    <source>
        <dbReference type="ARBA" id="ARBA00022825"/>
    </source>
</evidence>
<dbReference type="InParanoid" id="A0A7M7PSQ3"/>
<keyword evidence="3" id="KW-0964">Secreted</keyword>
<dbReference type="CDD" id="cd10047">
    <property type="entry name" value="Reelin_repeat_3_subrepeat_2"/>
    <property type="match status" value="1"/>
</dbReference>
<comment type="similarity">
    <text evidence="12">Belongs to the reelin family.</text>
</comment>
<dbReference type="RefSeq" id="XP_030856164.1">
    <property type="nucleotide sequence ID" value="XM_031000304.1"/>
</dbReference>
<keyword evidence="8" id="KW-0720">Serine protease</keyword>
<evidence type="ECO:0000256" key="7">
    <source>
        <dbReference type="ARBA" id="ARBA00022801"/>
    </source>
</evidence>
<dbReference type="EnsemblMetazoa" id="XM_031000304">
    <property type="protein sequence ID" value="XP_030856164"/>
    <property type="gene ID" value="LOC583613"/>
</dbReference>
<dbReference type="CDD" id="cd10044">
    <property type="entry name" value="Reelin_repeat_8_subrepeat_1"/>
    <property type="match status" value="1"/>
</dbReference>
<dbReference type="KEGG" id="spu:583613"/>
<evidence type="ECO:0000256" key="10">
    <source>
        <dbReference type="ARBA" id="ARBA00022837"/>
    </source>
</evidence>
<evidence type="ECO:0000256" key="12">
    <source>
        <dbReference type="ARBA" id="ARBA00023773"/>
    </source>
</evidence>
<proteinExistence type="inferred from homology"/>
<dbReference type="OrthoDB" id="1924787at2759"/>
<evidence type="ECO:0000313" key="20">
    <source>
        <dbReference type="EnsemblMetazoa" id="XP_030856164"/>
    </source>
</evidence>
<dbReference type="PROSITE" id="PS00022">
    <property type="entry name" value="EGF_1"/>
    <property type="match status" value="8"/>
</dbReference>
<keyword evidence="17" id="KW-0732">Signal</keyword>
<dbReference type="GeneID" id="583613"/>
<protein>
    <recommendedName>
        <fullName evidence="13">Reelin</fullName>
    </recommendedName>
</protein>